<organism evidence="2 3">
    <name type="scientific">Rhizoclosmatium globosum</name>
    <dbReference type="NCBI Taxonomy" id="329046"/>
    <lineage>
        <taxon>Eukaryota</taxon>
        <taxon>Fungi</taxon>
        <taxon>Fungi incertae sedis</taxon>
        <taxon>Chytridiomycota</taxon>
        <taxon>Chytridiomycota incertae sedis</taxon>
        <taxon>Chytridiomycetes</taxon>
        <taxon>Chytridiales</taxon>
        <taxon>Chytriomycetaceae</taxon>
        <taxon>Rhizoclosmatium</taxon>
    </lineage>
</organism>
<gene>
    <name evidence="2" type="ORF">BCR33DRAFT_720104</name>
</gene>
<sequence length="539" mass="60929">MTVEYPIAVYGDQCVLDLSKQPIIALPSPSTPPQHSKAVQIVVIGESGVGKSKICEEYNPLFRSGTTDDGSGFTQETQSGEATLKLCGSSAVVTINDTPGLNEHGADDQKKRNMLFKLPWNAPCIFVVLVNCMGGRTQNAVDQFLKPYYNYIDFTDKSVFVVFKGADSHVKSDSFEKTVHNRAKWLRCQVLANDKRVAAFTLLKEDDCSNVLENAYMFCTPGNLRAGGDYARALAELGSLTVEHISLQTHHESLKNENSEVKLRNEELVVKLEETNAKYVSLQAQSKSLESENSKVKLRNEELVVELEMAKATSSQQNKEIEELARKKNIMEANAASLKAKCESLRIKVTGLQKTIDTLIKTRTRILNYYRKQLKEYLKITTGEIESYNMEGTRSSCSFGSPRVYSGSATSKRLLKGLARPVRQQHLNVLMENLWEVVEILEEIDDSLKKEREDRLDKYKTQIEEYTKITADEIASFNAEGTRSWYSFGFGESHEYKGTKRSKEILGKLTRPVFQQRIDELIENTSREMRMFKYGCTEE</sequence>
<dbReference type="AlphaFoldDB" id="A0A1Y2BWZ2"/>
<dbReference type="Proteomes" id="UP000193642">
    <property type="component" value="Unassembled WGS sequence"/>
</dbReference>
<reference evidence="2 3" key="1">
    <citation type="submission" date="2016-07" db="EMBL/GenBank/DDBJ databases">
        <title>Pervasive Adenine N6-methylation of Active Genes in Fungi.</title>
        <authorList>
            <consortium name="DOE Joint Genome Institute"/>
            <person name="Mondo S.J."/>
            <person name="Dannebaum R.O."/>
            <person name="Kuo R.C."/>
            <person name="Labutti K."/>
            <person name="Haridas S."/>
            <person name="Kuo A."/>
            <person name="Salamov A."/>
            <person name="Ahrendt S.R."/>
            <person name="Lipzen A."/>
            <person name="Sullivan W."/>
            <person name="Andreopoulos W.B."/>
            <person name="Clum A."/>
            <person name="Lindquist E."/>
            <person name="Daum C."/>
            <person name="Ramamoorthy G.K."/>
            <person name="Gryganskyi A."/>
            <person name="Culley D."/>
            <person name="Magnuson J.K."/>
            <person name="James T.Y."/>
            <person name="O'Malley M.A."/>
            <person name="Stajich J.E."/>
            <person name="Spatafora J.W."/>
            <person name="Visel A."/>
            <person name="Grigoriev I.V."/>
        </authorList>
    </citation>
    <scope>NUCLEOTIDE SEQUENCE [LARGE SCALE GENOMIC DNA]</scope>
    <source>
        <strain evidence="2 3">JEL800</strain>
    </source>
</reference>
<name>A0A1Y2BWZ2_9FUNG</name>
<comment type="caution">
    <text evidence="2">The sequence shown here is derived from an EMBL/GenBank/DDBJ whole genome shotgun (WGS) entry which is preliminary data.</text>
</comment>
<dbReference type="Gene3D" id="3.40.50.300">
    <property type="entry name" value="P-loop containing nucleotide triphosphate hydrolases"/>
    <property type="match status" value="1"/>
</dbReference>
<dbReference type="InterPro" id="IPR027417">
    <property type="entry name" value="P-loop_NTPase"/>
</dbReference>
<keyword evidence="1" id="KW-0175">Coiled coil</keyword>
<proteinExistence type="predicted"/>
<dbReference type="EMBL" id="MCGO01000040">
    <property type="protein sequence ID" value="ORY39266.1"/>
    <property type="molecule type" value="Genomic_DNA"/>
</dbReference>
<evidence type="ECO:0000313" key="2">
    <source>
        <dbReference type="EMBL" id="ORY39266.1"/>
    </source>
</evidence>
<evidence type="ECO:0000313" key="3">
    <source>
        <dbReference type="Proteomes" id="UP000193642"/>
    </source>
</evidence>
<accession>A0A1Y2BWZ2</accession>
<evidence type="ECO:0000256" key="1">
    <source>
        <dbReference type="SAM" id="Coils"/>
    </source>
</evidence>
<dbReference type="SUPFAM" id="SSF52540">
    <property type="entry name" value="P-loop containing nucleoside triphosphate hydrolases"/>
    <property type="match status" value="1"/>
</dbReference>
<dbReference type="OrthoDB" id="8954335at2759"/>
<keyword evidence="3" id="KW-1185">Reference proteome</keyword>
<protein>
    <submittedName>
        <fullName evidence="2">Uncharacterized protein</fullName>
    </submittedName>
</protein>
<feature type="coiled-coil region" evidence="1">
    <location>
        <begin position="251"/>
        <end position="348"/>
    </location>
</feature>